<dbReference type="Pfam" id="PF12697">
    <property type="entry name" value="Abhydrolase_6"/>
    <property type="match status" value="1"/>
</dbReference>
<dbReference type="InterPro" id="IPR000073">
    <property type="entry name" value="AB_hydrolase_1"/>
</dbReference>
<evidence type="ECO:0000259" key="1">
    <source>
        <dbReference type="Pfam" id="PF12697"/>
    </source>
</evidence>
<dbReference type="Gene3D" id="3.40.50.1820">
    <property type="entry name" value="alpha/beta hydrolase"/>
    <property type="match status" value="1"/>
</dbReference>
<proteinExistence type="predicted"/>
<accession>A0A6V8HPQ1</accession>
<dbReference type="InterPro" id="IPR029058">
    <property type="entry name" value="AB_hydrolase_fold"/>
</dbReference>
<dbReference type="Proteomes" id="UP000053095">
    <property type="component" value="Unassembled WGS sequence"/>
</dbReference>
<evidence type="ECO:0000313" key="2">
    <source>
        <dbReference type="EMBL" id="GAM44029.1"/>
    </source>
</evidence>
<feature type="domain" description="AB hydrolase-1" evidence="1">
    <location>
        <begin position="57"/>
        <end position="364"/>
    </location>
</feature>
<organism evidence="2 3">
    <name type="scientific">Talaromyces pinophilus</name>
    <name type="common">Penicillium pinophilum</name>
    <dbReference type="NCBI Taxonomy" id="128442"/>
    <lineage>
        <taxon>Eukaryota</taxon>
        <taxon>Fungi</taxon>
        <taxon>Dikarya</taxon>
        <taxon>Ascomycota</taxon>
        <taxon>Pezizomycotina</taxon>
        <taxon>Eurotiomycetes</taxon>
        <taxon>Eurotiomycetidae</taxon>
        <taxon>Eurotiales</taxon>
        <taxon>Trichocomaceae</taxon>
        <taxon>Talaromyces</taxon>
        <taxon>Talaromyces sect. Talaromyces</taxon>
    </lineage>
</organism>
<sequence>MAAPPFIITEHVIDGQHVREYPHATRTGDDAVKLAVKRYTPKSNLDPQPGDVTIIGAHGSGFPKEIYEPIWEEIVSRLNARGIRVRSMWIADSASQSASGVLNEENLGNDPSWFDHARDLLYLINHFKADMPRPIVGIGHSLGAGQLALLCLLHPRLFTSLVLMEPVIEPNALAGKGPIFVSLSLNRKDSWPSRSEAAKYFKKAYKNWDPRVLESYIKYGLKDDTTSVSGSVTLTTSKHQEVIQYMRPNFQHKRPLDADADPEGLKTHDTIFYPDIIGPSNAIYPFYRYEPILLWKLLKHIRPSVLYLFGEASPISTPDHRKEKLERTGKGIGGSGGYKNGRVKEVTFSGAGHALPFEAVEGVSDAVSTWLKQETIRWKEEEERVNKDWLDLRRDARTSTSDEWLVHLKTYFEKPKKERSKL</sequence>
<name>A0A6V8HPQ1_TALPI</name>
<dbReference type="EMBL" id="DF933856">
    <property type="protein sequence ID" value="GAM44029.1"/>
    <property type="molecule type" value="Genomic_DNA"/>
</dbReference>
<protein>
    <recommendedName>
        <fullName evidence="1">AB hydrolase-1 domain-containing protein</fullName>
    </recommendedName>
</protein>
<comment type="caution">
    <text evidence="2">The sequence shown here is derived from an EMBL/GenBank/DDBJ whole genome shotgun (WGS) entry which is preliminary data.</text>
</comment>
<reference evidence="3" key="1">
    <citation type="journal article" date="2015" name="Genome Announc.">
        <title>Draft genome sequence of Talaromyces cellulolyticus strain Y-94, a source of lignocellulosic biomass-degrading enzymes.</title>
        <authorList>
            <person name="Fujii T."/>
            <person name="Koike H."/>
            <person name="Sawayama S."/>
            <person name="Yano S."/>
            <person name="Inoue H."/>
        </authorList>
    </citation>
    <scope>NUCLEOTIDE SEQUENCE [LARGE SCALE GENOMIC DNA]</scope>
    <source>
        <strain evidence="3">Y-94</strain>
    </source>
</reference>
<dbReference type="AlphaFoldDB" id="A0A6V8HPQ1"/>
<evidence type="ECO:0000313" key="3">
    <source>
        <dbReference type="Proteomes" id="UP000053095"/>
    </source>
</evidence>
<keyword evidence="3" id="KW-1185">Reference proteome</keyword>
<gene>
    <name evidence="2" type="ORF">TCE0_060r19321</name>
</gene>
<dbReference type="SUPFAM" id="SSF53474">
    <property type="entry name" value="alpha/beta-Hydrolases"/>
    <property type="match status" value="1"/>
</dbReference>